<dbReference type="Gene3D" id="1.20.1050.10">
    <property type="match status" value="1"/>
</dbReference>
<dbReference type="PANTHER" id="PTHR44051:SF8">
    <property type="entry name" value="GLUTATHIONE S-TRANSFERASE GSTA"/>
    <property type="match status" value="1"/>
</dbReference>
<dbReference type="NCBIfam" id="NF007831">
    <property type="entry name" value="PRK10542.1"/>
    <property type="match status" value="1"/>
</dbReference>
<dbReference type="GO" id="GO:0004364">
    <property type="term" value="F:glutathione transferase activity"/>
    <property type="evidence" value="ECO:0007669"/>
    <property type="project" value="UniProtKB-EC"/>
</dbReference>
<dbReference type="Pfam" id="PF00043">
    <property type="entry name" value="GST_C"/>
    <property type="match status" value="1"/>
</dbReference>
<feature type="domain" description="GST N-terminal" evidence="2">
    <location>
        <begin position="1"/>
        <end position="81"/>
    </location>
</feature>
<dbReference type="CDD" id="cd03057">
    <property type="entry name" value="GST_N_Beta"/>
    <property type="match status" value="1"/>
</dbReference>
<comment type="caution">
    <text evidence="4">The sequence shown here is derived from an EMBL/GenBank/DDBJ whole genome shotgun (WGS) entry which is preliminary data.</text>
</comment>
<comment type="similarity">
    <text evidence="1">Belongs to the GST superfamily.</text>
</comment>
<evidence type="ECO:0000259" key="2">
    <source>
        <dbReference type="PROSITE" id="PS50404"/>
    </source>
</evidence>
<sequence length="204" mass="22604">MKLYYAAGACSLSPHIVALEAGIPVELVKVDTKAKRTANGEDFWQINPKGYVPALQLDNGELLTEGTAIVQYLADLNPESGLAPANGSTARYRLQETLGYINSELHKTYTPLFKPDMPDAVRDERKDYLRKRYALLEQHLAKHDWLIGDQFTAADAYLFTVTNWAQHVGLDLSDFPAIGAFQQRVSSRPNVQSALRAEGLLKAA</sequence>
<dbReference type="PANTHER" id="PTHR44051">
    <property type="entry name" value="GLUTATHIONE S-TRANSFERASE-RELATED"/>
    <property type="match status" value="1"/>
</dbReference>
<keyword evidence="5" id="KW-1185">Reference proteome</keyword>
<dbReference type="InterPro" id="IPR036249">
    <property type="entry name" value="Thioredoxin-like_sf"/>
</dbReference>
<dbReference type="InterPro" id="IPR040079">
    <property type="entry name" value="Glutathione_S-Trfase"/>
</dbReference>
<dbReference type="CDD" id="cd03188">
    <property type="entry name" value="GST_C_Beta"/>
    <property type="match status" value="1"/>
</dbReference>
<dbReference type="Gene3D" id="3.40.30.10">
    <property type="entry name" value="Glutaredoxin"/>
    <property type="match status" value="1"/>
</dbReference>
<evidence type="ECO:0000313" key="5">
    <source>
        <dbReference type="Proteomes" id="UP001549184"/>
    </source>
</evidence>
<dbReference type="Pfam" id="PF02798">
    <property type="entry name" value="GST_N"/>
    <property type="match status" value="1"/>
</dbReference>
<gene>
    <name evidence="4" type="ORF">ABIC75_003980</name>
</gene>
<dbReference type="EC" id="2.5.1.18" evidence="4"/>
<accession>A0ABV2K0B3</accession>
<evidence type="ECO:0000256" key="1">
    <source>
        <dbReference type="RuleBase" id="RU003494"/>
    </source>
</evidence>
<dbReference type="RefSeq" id="WP_354015605.1">
    <property type="nucleotide sequence ID" value="NZ_JBEPMU010000006.1"/>
</dbReference>
<dbReference type="SFLD" id="SFLDG01150">
    <property type="entry name" value="Main.1:_Beta-like"/>
    <property type="match status" value="1"/>
</dbReference>
<dbReference type="InterPro" id="IPR004045">
    <property type="entry name" value="Glutathione_S-Trfase_N"/>
</dbReference>
<dbReference type="SUPFAM" id="SSF47616">
    <property type="entry name" value="GST C-terminal domain-like"/>
    <property type="match status" value="1"/>
</dbReference>
<evidence type="ECO:0000259" key="3">
    <source>
        <dbReference type="PROSITE" id="PS50405"/>
    </source>
</evidence>
<dbReference type="Proteomes" id="UP001549184">
    <property type="component" value="Unassembled WGS sequence"/>
</dbReference>
<dbReference type="InterPro" id="IPR036282">
    <property type="entry name" value="Glutathione-S-Trfase_C_sf"/>
</dbReference>
<protein>
    <submittedName>
        <fullName evidence="4">Glutathione S-transferase</fullName>
        <ecNumber evidence="4">2.5.1.18</ecNumber>
    </submittedName>
</protein>
<dbReference type="EMBL" id="JBEPMU010000006">
    <property type="protein sequence ID" value="MET3654242.1"/>
    <property type="molecule type" value="Genomic_DNA"/>
</dbReference>
<keyword evidence="4" id="KW-0808">Transferase</keyword>
<dbReference type="PROSITE" id="PS50405">
    <property type="entry name" value="GST_CTER"/>
    <property type="match status" value="1"/>
</dbReference>
<dbReference type="InterPro" id="IPR004046">
    <property type="entry name" value="GST_C"/>
</dbReference>
<dbReference type="SFLD" id="SFLDG00358">
    <property type="entry name" value="Main_(cytGST)"/>
    <property type="match status" value="1"/>
</dbReference>
<evidence type="ECO:0000313" key="4">
    <source>
        <dbReference type="EMBL" id="MET3654242.1"/>
    </source>
</evidence>
<reference evidence="4 5" key="1">
    <citation type="submission" date="2024-06" db="EMBL/GenBank/DDBJ databases">
        <title>Sorghum-associated microbial communities from plants grown in Nebraska, USA.</title>
        <authorList>
            <person name="Schachtman D."/>
        </authorList>
    </citation>
    <scope>NUCLEOTIDE SEQUENCE [LARGE SCALE GENOMIC DNA]</scope>
    <source>
        <strain evidence="4 5">1073</strain>
    </source>
</reference>
<organism evidence="4 5">
    <name type="scientific">Dyella japonica</name>
    <dbReference type="NCBI Taxonomy" id="231455"/>
    <lineage>
        <taxon>Bacteria</taxon>
        <taxon>Pseudomonadati</taxon>
        <taxon>Pseudomonadota</taxon>
        <taxon>Gammaproteobacteria</taxon>
        <taxon>Lysobacterales</taxon>
        <taxon>Rhodanobacteraceae</taxon>
        <taxon>Dyella</taxon>
    </lineage>
</organism>
<dbReference type="PROSITE" id="PS50404">
    <property type="entry name" value="GST_NTER"/>
    <property type="match status" value="1"/>
</dbReference>
<proteinExistence type="inferred from homology"/>
<dbReference type="InterPro" id="IPR010987">
    <property type="entry name" value="Glutathione-S-Trfase_C-like"/>
</dbReference>
<dbReference type="SFLD" id="SFLDS00019">
    <property type="entry name" value="Glutathione_Transferase_(cytos"/>
    <property type="match status" value="1"/>
</dbReference>
<name>A0ABV2K0B3_9GAMM</name>
<feature type="domain" description="GST C-terminal" evidence="3">
    <location>
        <begin position="87"/>
        <end position="204"/>
    </location>
</feature>
<dbReference type="SUPFAM" id="SSF52833">
    <property type="entry name" value="Thioredoxin-like"/>
    <property type="match status" value="1"/>
</dbReference>